<evidence type="ECO:0000313" key="6">
    <source>
        <dbReference type="Proteomes" id="UP001345827"/>
    </source>
</evidence>
<dbReference type="GO" id="GO:0048471">
    <property type="term" value="C:perinuclear region of cytoplasm"/>
    <property type="evidence" value="ECO:0007669"/>
    <property type="project" value="TreeGrafter"/>
</dbReference>
<feature type="region of interest" description="Disordered" evidence="4">
    <location>
        <begin position="401"/>
        <end position="480"/>
    </location>
</feature>
<dbReference type="InterPro" id="IPR032675">
    <property type="entry name" value="LRR_dom_sf"/>
</dbReference>
<evidence type="ECO:0000256" key="3">
    <source>
        <dbReference type="ARBA" id="ARBA00022737"/>
    </source>
</evidence>
<dbReference type="CDD" id="cd00116">
    <property type="entry name" value="LRR_RI"/>
    <property type="match status" value="1"/>
</dbReference>
<evidence type="ECO:0000256" key="1">
    <source>
        <dbReference type="ARBA" id="ARBA00022468"/>
    </source>
</evidence>
<dbReference type="Pfam" id="PF13516">
    <property type="entry name" value="LRR_6"/>
    <property type="match status" value="3"/>
</dbReference>
<evidence type="ECO:0000256" key="2">
    <source>
        <dbReference type="ARBA" id="ARBA00022614"/>
    </source>
</evidence>
<feature type="compositionally biased region" description="Basic and acidic residues" evidence="4">
    <location>
        <begin position="461"/>
        <end position="480"/>
    </location>
</feature>
<organism evidence="5 6">
    <name type="scientific">Vermiconidia calcicola</name>
    <dbReference type="NCBI Taxonomy" id="1690605"/>
    <lineage>
        <taxon>Eukaryota</taxon>
        <taxon>Fungi</taxon>
        <taxon>Dikarya</taxon>
        <taxon>Ascomycota</taxon>
        <taxon>Pezizomycotina</taxon>
        <taxon>Dothideomycetes</taxon>
        <taxon>Dothideomycetidae</taxon>
        <taxon>Mycosphaerellales</taxon>
        <taxon>Extremaceae</taxon>
        <taxon>Vermiconidia</taxon>
    </lineage>
</organism>
<reference evidence="5 6" key="1">
    <citation type="submission" date="2023-06" db="EMBL/GenBank/DDBJ databases">
        <title>Black Yeasts Isolated from many extreme environments.</title>
        <authorList>
            <person name="Coleine C."/>
            <person name="Stajich J.E."/>
            <person name="Selbmann L."/>
        </authorList>
    </citation>
    <scope>NUCLEOTIDE SEQUENCE [LARGE SCALE GENOMIC DNA]</scope>
    <source>
        <strain evidence="5 6">CCFEE 5887</strain>
    </source>
</reference>
<dbReference type="InterPro" id="IPR027038">
    <property type="entry name" value="RanGap"/>
</dbReference>
<evidence type="ECO:0000256" key="4">
    <source>
        <dbReference type="SAM" id="MobiDB-lite"/>
    </source>
</evidence>
<dbReference type="SUPFAM" id="SSF52047">
    <property type="entry name" value="RNI-like"/>
    <property type="match status" value="1"/>
</dbReference>
<dbReference type="InterPro" id="IPR001611">
    <property type="entry name" value="Leu-rich_rpt"/>
</dbReference>
<dbReference type="EMBL" id="JAXLQG010000008">
    <property type="protein sequence ID" value="KAK5536632.1"/>
    <property type="molecule type" value="Genomic_DNA"/>
</dbReference>
<dbReference type="PANTHER" id="PTHR24113:SF12">
    <property type="entry name" value="RAN GTPASE-ACTIVATING PROTEIN 1"/>
    <property type="match status" value="1"/>
</dbReference>
<feature type="compositionally biased region" description="Basic and acidic residues" evidence="4">
    <location>
        <begin position="401"/>
        <end position="416"/>
    </location>
</feature>
<keyword evidence="1" id="KW-0343">GTPase activation</keyword>
<dbReference type="GO" id="GO:0005096">
    <property type="term" value="F:GTPase activator activity"/>
    <property type="evidence" value="ECO:0007669"/>
    <property type="project" value="UniProtKB-KW"/>
</dbReference>
<accession>A0AAV9Q5V5</accession>
<dbReference type="GO" id="GO:0005829">
    <property type="term" value="C:cytosol"/>
    <property type="evidence" value="ECO:0007669"/>
    <property type="project" value="TreeGrafter"/>
</dbReference>
<dbReference type="GO" id="GO:0031267">
    <property type="term" value="F:small GTPase binding"/>
    <property type="evidence" value="ECO:0007669"/>
    <property type="project" value="TreeGrafter"/>
</dbReference>
<evidence type="ECO:0000313" key="5">
    <source>
        <dbReference type="EMBL" id="KAK5536632.1"/>
    </source>
</evidence>
<dbReference type="Gene3D" id="3.80.10.10">
    <property type="entry name" value="Ribonuclease Inhibitor"/>
    <property type="match status" value="1"/>
</dbReference>
<keyword evidence="6" id="KW-1185">Reference proteome</keyword>
<dbReference type="GO" id="GO:0005634">
    <property type="term" value="C:nucleus"/>
    <property type="evidence" value="ECO:0007669"/>
    <property type="project" value="TreeGrafter"/>
</dbReference>
<comment type="caution">
    <text evidence="5">The sequence shown here is derived from an EMBL/GenBank/DDBJ whole genome shotgun (WGS) entry which is preliminary data.</text>
</comment>
<dbReference type="PANTHER" id="PTHR24113">
    <property type="entry name" value="RAN GTPASE-ACTIVATING PROTEIN 1"/>
    <property type="match status" value="1"/>
</dbReference>
<dbReference type="GO" id="GO:0006913">
    <property type="term" value="P:nucleocytoplasmic transport"/>
    <property type="evidence" value="ECO:0007669"/>
    <property type="project" value="TreeGrafter"/>
</dbReference>
<protein>
    <submittedName>
        <fullName evidence="5">Ran GAP Rna1</fullName>
    </submittedName>
</protein>
<dbReference type="AlphaFoldDB" id="A0AAV9Q5V5"/>
<name>A0AAV9Q5V5_9PEZI</name>
<gene>
    <name evidence="5" type="primary">rna1</name>
    <name evidence="5" type="ORF">LTR25_005306</name>
</gene>
<sequence>MSLTAKVAASSFHALKKGCTIVHDPSVVSYELAPRDMESLLDPTAEMGAWMDAGESITLQVTMSGETFSLAGKGLKLDTKEDLDKHIAPLHKSSNITHIDLSGNTLGVPACEALAPILSSKTTLQSADLHDIFTSRLLEEIPPALSSLLTALLECPNLHTIDLSDNAFGLNTKDPLVDFLSKHVPLKHLILNNNGMGPIAGTSIAEALVALAEKKEAARKQGKDVPHLESIVCGRNRLENGSMVAWAKAYESHKEGIRSVKMTQNGIRPEGISHLISSGLRHCNNLQVLDMQDNTFTLKGAQALAKTLSGWTGLKELGVGDSLLGGRGAVRVFEALSSGGNESVEILRLQYNDINPTGVKALLQAAKDGLPRLRRVELNGNKFEEEDPSIEALAELLSERKDEHGKDDDPEDHWGLDELDELEGEDSDEEEGGEEYQEEEEEEEARERLVKSDEEAEEEPVAEKKDAEVDELANRLEKTL</sequence>
<feature type="compositionally biased region" description="Acidic residues" evidence="4">
    <location>
        <begin position="417"/>
        <end position="444"/>
    </location>
</feature>
<dbReference type="SMART" id="SM00368">
    <property type="entry name" value="LRR_RI"/>
    <property type="match status" value="6"/>
</dbReference>
<proteinExistence type="predicted"/>
<keyword evidence="3" id="KW-0677">Repeat</keyword>
<keyword evidence="2" id="KW-0433">Leucine-rich repeat</keyword>
<dbReference type="Proteomes" id="UP001345827">
    <property type="component" value="Unassembled WGS sequence"/>
</dbReference>